<keyword evidence="1" id="KW-0812">Transmembrane</keyword>
<dbReference type="Proteomes" id="UP000029736">
    <property type="component" value="Unassembled WGS sequence"/>
</dbReference>
<dbReference type="AlphaFoldDB" id="A0A098S4H9"/>
<keyword evidence="1" id="KW-0472">Membrane</keyword>
<evidence type="ECO:0000313" key="3">
    <source>
        <dbReference type="Proteomes" id="UP000029736"/>
    </source>
</evidence>
<evidence type="ECO:0008006" key="4">
    <source>
        <dbReference type="Google" id="ProtNLM"/>
    </source>
</evidence>
<feature type="transmembrane region" description="Helical" evidence="1">
    <location>
        <begin position="294"/>
        <end position="315"/>
    </location>
</feature>
<feature type="transmembrane region" description="Helical" evidence="1">
    <location>
        <begin position="159"/>
        <end position="188"/>
    </location>
</feature>
<protein>
    <recommendedName>
        <fullName evidence="4">Glycosyltransferase RgtA/B/C/D-like domain-containing protein</fullName>
    </recommendedName>
</protein>
<feature type="transmembrane region" description="Helical" evidence="1">
    <location>
        <begin position="350"/>
        <end position="367"/>
    </location>
</feature>
<feature type="transmembrane region" description="Helical" evidence="1">
    <location>
        <begin position="87"/>
        <end position="106"/>
    </location>
</feature>
<dbReference type="OrthoDB" id="866311at2"/>
<evidence type="ECO:0000313" key="2">
    <source>
        <dbReference type="EMBL" id="KGE86723.1"/>
    </source>
</evidence>
<dbReference type="STRING" id="1524460.IX84_19805"/>
<organism evidence="2 3">
    <name type="scientific">Phaeodactylibacter xiamenensis</name>
    <dbReference type="NCBI Taxonomy" id="1524460"/>
    <lineage>
        <taxon>Bacteria</taxon>
        <taxon>Pseudomonadati</taxon>
        <taxon>Bacteroidota</taxon>
        <taxon>Saprospiria</taxon>
        <taxon>Saprospirales</taxon>
        <taxon>Haliscomenobacteraceae</taxon>
        <taxon>Phaeodactylibacter</taxon>
    </lineage>
</organism>
<evidence type="ECO:0000256" key="1">
    <source>
        <dbReference type="SAM" id="Phobius"/>
    </source>
</evidence>
<keyword evidence="1" id="KW-1133">Transmembrane helix</keyword>
<keyword evidence="3" id="KW-1185">Reference proteome</keyword>
<dbReference type="EMBL" id="JPOS01000075">
    <property type="protein sequence ID" value="KGE86723.1"/>
    <property type="molecule type" value="Genomic_DNA"/>
</dbReference>
<comment type="caution">
    <text evidence="2">The sequence shown here is derived from an EMBL/GenBank/DDBJ whole genome shotgun (WGS) entry which is preliminary data.</text>
</comment>
<dbReference type="RefSeq" id="WP_044224260.1">
    <property type="nucleotide sequence ID" value="NZ_JBKAGJ010000016.1"/>
</dbReference>
<reference evidence="2 3" key="1">
    <citation type="journal article" date="2014" name="Int. J. Syst. Evol. Microbiol.">
        <title>Phaeodactylibacter xiamenensis gen. nov., sp. nov., a member of the family Saprospiraceae isolated from the marine alga Phaeodactylum tricornutum.</title>
        <authorList>
            <person name="Chen Z.Jr."/>
            <person name="Lei X."/>
            <person name="Lai Q."/>
            <person name="Li Y."/>
            <person name="Zhang B."/>
            <person name="Zhang J."/>
            <person name="Zhang H."/>
            <person name="Yang L."/>
            <person name="Zheng W."/>
            <person name="Tian Y."/>
            <person name="Yu Z."/>
            <person name="Xu H.Jr."/>
            <person name="Zheng T."/>
        </authorList>
    </citation>
    <scope>NUCLEOTIDE SEQUENCE [LARGE SCALE GENOMIC DNA]</scope>
    <source>
        <strain evidence="2 3">KD52</strain>
    </source>
</reference>
<sequence length="477" mass="53854">MVRPTRTEKWLRPALLAAAVLGIAYSSPFPFFWDTIQLGSKHAHHYYHTGFAQLLLPDDIDSGHPPFFGMYLAVAWMLFGKSLAVSHWAMLPFVLGIVGLLFPVGRHFAGDWGWVFPLLALALPPLSAQMVLVSPDVVLAFGFLLGLFGVLYQKDWALALGALLLAAVSTRGMMTVVILFLFELYLRFSMLNRAANKPMTYLYSVLKTLPPYLPSGLLALAFLLYHYLEKGWIGYHAGSEWAPSFARVGLGGLLKNGLVLGWRLADYGMVFSWVALGLVIWRKPTTFRHPKVQSTLWLAGICLVLLTPTFLLYSGLQQHRYLLPLLLAALLLAFTAIAQSSWNRIWKDRLFALLFTGLLTGHFWVYPDHIAQSWDTTLAHLPYYRLKEQMIGYLDEQGIPLETVGTAFPETGPQYYKDLSGRASGFAPKDLSKQRYILYSNVMNDFSDGELERLREEWTLQKELRSGGVKVQLYRKP</sequence>
<feature type="transmembrane region" description="Helical" evidence="1">
    <location>
        <begin position="112"/>
        <end position="132"/>
    </location>
</feature>
<name>A0A098S4H9_9BACT</name>
<accession>A0A098S4H9</accession>
<feature type="transmembrane region" description="Helical" evidence="1">
    <location>
        <begin position="209"/>
        <end position="228"/>
    </location>
</feature>
<proteinExistence type="predicted"/>
<gene>
    <name evidence="2" type="ORF">IX84_19805</name>
</gene>
<feature type="transmembrane region" description="Helical" evidence="1">
    <location>
        <begin position="321"/>
        <end position="338"/>
    </location>
</feature>
<feature type="transmembrane region" description="Helical" evidence="1">
    <location>
        <begin position="264"/>
        <end position="282"/>
    </location>
</feature>